<accession>A0AA45KJ15</accession>
<feature type="transmembrane region" description="Helical" evidence="7">
    <location>
        <begin position="176"/>
        <end position="197"/>
    </location>
</feature>
<keyword evidence="10" id="KW-1185">Reference proteome</keyword>
<gene>
    <name evidence="9" type="ORF">JW886_04020</name>
</gene>
<keyword evidence="5 7" id="KW-1133">Transmembrane helix</keyword>
<dbReference type="PANTHER" id="PTHR42709:SF6">
    <property type="entry name" value="UNDECAPRENYL PHOSPHATE TRANSPORTER A"/>
    <property type="match status" value="1"/>
</dbReference>
<dbReference type="Proteomes" id="UP000663608">
    <property type="component" value="Chromosome"/>
</dbReference>
<dbReference type="InterPro" id="IPR032816">
    <property type="entry name" value="VTT_dom"/>
</dbReference>
<feature type="domain" description="VTT" evidence="8">
    <location>
        <begin position="30"/>
        <end position="161"/>
    </location>
</feature>
<evidence type="ECO:0000256" key="1">
    <source>
        <dbReference type="ARBA" id="ARBA00004651"/>
    </source>
</evidence>
<dbReference type="RefSeq" id="WP_205872370.1">
    <property type="nucleotide sequence ID" value="NZ_CP070872.1"/>
</dbReference>
<feature type="transmembrane region" description="Helical" evidence="7">
    <location>
        <begin position="50"/>
        <end position="71"/>
    </location>
</feature>
<name>A0AA45KJ15_9LACT</name>
<protein>
    <submittedName>
        <fullName evidence="9">DedA family protein</fullName>
    </submittedName>
</protein>
<feature type="transmembrane region" description="Helical" evidence="7">
    <location>
        <begin position="12"/>
        <end position="30"/>
    </location>
</feature>
<evidence type="ECO:0000256" key="3">
    <source>
        <dbReference type="ARBA" id="ARBA00022475"/>
    </source>
</evidence>
<evidence type="ECO:0000259" key="8">
    <source>
        <dbReference type="Pfam" id="PF09335"/>
    </source>
</evidence>
<evidence type="ECO:0000256" key="5">
    <source>
        <dbReference type="ARBA" id="ARBA00022989"/>
    </source>
</evidence>
<dbReference type="InterPro" id="IPR051311">
    <property type="entry name" value="DedA_domain"/>
</dbReference>
<sequence>MQEIIIQVMNQFGYFGVAFLIMVENIFPPIPSEVILTFGGFMTTYSELGIIGMIIAATIGSVLGALILYFVGRLLSVERLETLVSGKLGRILRLKAGDIQKAEQWFLKRGNATIFFCRFIPLIRSLISVPAGSAKMKLPIFLFLTTLGTLIWNIVLVSLGAVLGDNWENLATIIDTYSTVTVVILGVVFLAGLLIFIKKRFYPSPTTKVKKR</sequence>
<proteinExistence type="inferred from homology"/>
<evidence type="ECO:0000313" key="9">
    <source>
        <dbReference type="EMBL" id="QSE77418.1"/>
    </source>
</evidence>
<evidence type="ECO:0000256" key="7">
    <source>
        <dbReference type="SAM" id="Phobius"/>
    </source>
</evidence>
<evidence type="ECO:0000256" key="6">
    <source>
        <dbReference type="ARBA" id="ARBA00023136"/>
    </source>
</evidence>
<dbReference type="GO" id="GO:0005886">
    <property type="term" value="C:plasma membrane"/>
    <property type="evidence" value="ECO:0007669"/>
    <property type="project" value="UniProtKB-SubCell"/>
</dbReference>
<dbReference type="PANTHER" id="PTHR42709">
    <property type="entry name" value="ALKALINE PHOSPHATASE LIKE PROTEIN"/>
    <property type="match status" value="1"/>
</dbReference>
<organism evidence="9 10">
    <name type="scientific">Lactococcus taiwanensis</name>
    <dbReference type="NCBI Taxonomy" id="1151742"/>
    <lineage>
        <taxon>Bacteria</taxon>
        <taxon>Bacillati</taxon>
        <taxon>Bacillota</taxon>
        <taxon>Bacilli</taxon>
        <taxon>Lactobacillales</taxon>
        <taxon>Streptococcaceae</taxon>
        <taxon>Lactococcus</taxon>
    </lineage>
</organism>
<keyword evidence="4 7" id="KW-0812">Transmembrane</keyword>
<evidence type="ECO:0000313" key="10">
    <source>
        <dbReference type="Proteomes" id="UP000663608"/>
    </source>
</evidence>
<keyword evidence="6 7" id="KW-0472">Membrane</keyword>
<evidence type="ECO:0000256" key="2">
    <source>
        <dbReference type="ARBA" id="ARBA00010792"/>
    </source>
</evidence>
<comment type="similarity">
    <text evidence="2">Belongs to the DedA family.</text>
</comment>
<feature type="transmembrane region" description="Helical" evidence="7">
    <location>
        <begin position="140"/>
        <end position="164"/>
    </location>
</feature>
<dbReference type="Pfam" id="PF09335">
    <property type="entry name" value="VTT_dom"/>
    <property type="match status" value="1"/>
</dbReference>
<dbReference type="KEGG" id="lti:JW886_04020"/>
<reference evidence="9 10" key="1">
    <citation type="submission" date="2021-02" db="EMBL/GenBank/DDBJ databases">
        <title>Complete genome sequence of Lactococcus lactis strain K_LL004.</title>
        <authorList>
            <person name="Kim H.B."/>
        </authorList>
    </citation>
    <scope>NUCLEOTIDE SEQUENCE [LARGE SCALE GENOMIC DNA]</scope>
    <source>
        <strain evidence="9 10">K_LL004</strain>
    </source>
</reference>
<dbReference type="AlphaFoldDB" id="A0AA45KJ15"/>
<keyword evidence="3" id="KW-1003">Cell membrane</keyword>
<evidence type="ECO:0000256" key="4">
    <source>
        <dbReference type="ARBA" id="ARBA00022692"/>
    </source>
</evidence>
<comment type="subcellular location">
    <subcellularLocation>
        <location evidence="1">Cell membrane</location>
        <topology evidence="1">Multi-pass membrane protein</topology>
    </subcellularLocation>
</comment>
<dbReference type="EMBL" id="CP070872">
    <property type="protein sequence ID" value="QSE77418.1"/>
    <property type="molecule type" value="Genomic_DNA"/>
</dbReference>